<keyword evidence="6 7" id="KW-0472">Membrane</keyword>
<keyword evidence="4 7" id="KW-0812">Transmembrane</keyword>
<dbReference type="OrthoDB" id="9803623at2"/>
<evidence type="ECO:0000256" key="2">
    <source>
        <dbReference type="ARBA" id="ARBA00022448"/>
    </source>
</evidence>
<dbReference type="InterPro" id="IPR035906">
    <property type="entry name" value="MetI-like_sf"/>
</dbReference>
<evidence type="ECO:0000256" key="1">
    <source>
        <dbReference type="ARBA" id="ARBA00004651"/>
    </source>
</evidence>
<name>A0A261SB83_9BORD</name>
<gene>
    <name evidence="9" type="ORF">CAL29_14275</name>
</gene>
<keyword evidence="3" id="KW-1003">Cell membrane</keyword>
<proteinExistence type="inferred from homology"/>
<keyword evidence="10" id="KW-1185">Reference proteome</keyword>
<feature type="domain" description="ABC transmembrane type-1" evidence="8">
    <location>
        <begin position="94"/>
        <end position="291"/>
    </location>
</feature>
<dbReference type="CDD" id="cd06261">
    <property type="entry name" value="TM_PBP2"/>
    <property type="match status" value="1"/>
</dbReference>
<evidence type="ECO:0000256" key="3">
    <source>
        <dbReference type="ARBA" id="ARBA00022475"/>
    </source>
</evidence>
<dbReference type="EMBL" id="NEVM01000002">
    <property type="protein sequence ID" value="OZI34654.1"/>
    <property type="molecule type" value="Genomic_DNA"/>
</dbReference>
<dbReference type="InterPro" id="IPR045621">
    <property type="entry name" value="BPD_transp_1_N"/>
</dbReference>
<evidence type="ECO:0000256" key="7">
    <source>
        <dbReference type="RuleBase" id="RU363032"/>
    </source>
</evidence>
<comment type="subcellular location">
    <subcellularLocation>
        <location evidence="1 7">Cell membrane</location>
        <topology evidence="1 7">Multi-pass membrane protein</topology>
    </subcellularLocation>
</comment>
<keyword evidence="2 7" id="KW-0813">Transport</keyword>
<dbReference type="InterPro" id="IPR000515">
    <property type="entry name" value="MetI-like"/>
</dbReference>
<evidence type="ECO:0000256" key="6">
    <source>
        <dbReference type="ARBA" id="ARBA00023136"/>
    </source>
</evidence>
<feature type="transmembrane region" description="Helical" evidence="7">
    <location>
        <begin position="133"/>
        <end position="154"/>
    </location>
</feature>
<evidence type="ECO:0000313" key="9">
    <source>
        <dbReference type="EMBL" id="OZI34654.1"/>
    </source>
</evidence>
<feature type="transmembrane region" description="Helical" evidence="7">
    <location>
        <begin position="12"/>
        <end position="31"/>
    </location>
</feature>
<dbReference type="GO" id="GO:0071916">
    <property type="term" value="F:dipeptide transmembrane transporter activity"/>
    <property type="evidence" value="ECO:0007669"/>
    <property type="project" value="TreeGrafter"/>
</dbReference>
<protein>
    <submittedName>
        <fullName evidence="9">ABC transporter permease</fullName>
    </submittedName>
</protein>
<dbReference type="PANTHER" id="PTHR43163">
    <property type="entry name" value="DIPEPTIDE TRANSPORT SYSTEM PERMEASE PROTEIN DPPB-RELATED"/>
    <property type="match status" value="1"/>
</dbReference>
<dbReference type="RefSeq" id="WP_094853644.1">
    <property type="nucleotide sequence ID" value="NZ_NEVM01000002.1"/>
</dbReference>
<dbReference type="PROSITE" id="PS50928">
    <property type="entry name" value="ABC_TM1"/>
    <property type="match status" value="1"/>
</dbReference>
<feature type="transmembrane region" description="Helical" evidence="7">
    <location>
        <begin position="275"/>
        <end position="298"/>
    </location>
</feature>
<dbReference type="Gene3D" id="1.10.3720.10">
    <property type="entry name" value="MetI-like"/>
    <property type="match status" value="1"/>
</dbReference>
<evidence type="ECO:0000313" key="10">
    <source>
        <dbReference type="Proteomes" id="UP000216020"/>
    </source>
</evidence>
<dbReference type="SUPFAM" id="SSF161098">
    <property type="entry name" value="MetI-like"/>
    <property type="match status" value="1"/>
</dbReference>
<sequence>MYAYILKRLAQSLVTVLLAVAVIFVIVRAVGDPTQILLPPEATESDRQVLREQMGLNRPLAVQFVSYLSDIAHGRLGMSYRYSKPAGTVVWNSLFPTLLLAATSLALALLLGMSLGVASAVWPGSVIDQFGKLFAVLGQAGPPFFFSLIFIKLFSLRLGWFPTGGYGTAAHLALPTLALGWYAAAGIARLTRSSMGTALHSEYVKFARIKGVPEHVIVLRHALRNALLPVLTFVSLQFGILLGGAVSVEVVFAWPGLGQLLLDSINNLDYTVVQAAVLLIAVNFVLLNLVVDLLYAVVDPRIHYG</sequence>
<feature type="transmembrane region" description="Helical" evidence="7">
    <location>
        <begin position="166"/>
        <end position="185"/>
    </location>
</feature>
<comment type="caution">
    <text evidence="9">The sequence shown here is derived from an EMBL/GenBank/DDBJ whole genome shotgun (WGS) entry which is preliminary data.</text>
</comment>
<evidence type="ECO:0000256" key="5">
    <source>
        <dbReference type="ARBA" id="ARBA00022989"/>
    </source>
</evidence>
<evidence type="ECO:0000256" key="4">
    <source>
        <dbReference type="ARBA" id="ARBA00022692"/>
    </source>
</evidence>
<keyword evidence="5 7" id="KW-1133">Transmembrane helix</keyword>
<feature type="transmembrane region" description="Helical" evidence="7">
    <location>
        <begin position="98"/>
        <end position="121"/>
    </location>
</feature>
<organism evidence="9 10">
    <name type="scientific">Bordetella genomosp. 10</name>
    <dbReference type="NCBI Taxonomy" id="1416804"/>
    <lineage>
        <taxon>Bacteria</taxon>
        <taxon>Pseudomonadati</taxon>
        <taxon>Pseudomonadota</taxon>
        <taxon>Betaproteobacteria</taxon>
        <taxon>Burkholderiales</taxon>
        <taxon>Alcaligenaceae</taxon>
        <taxon>Bordetella</taxon>
    </lineage>
</organism>
<comment type="similarity">
    <text evidence="7">Belongs to the binding-protein-dependent transport system permease family.</text>
</comment>
<feature type="transmembrane region" description="Helical" evidence="7">
    <location>
        <begin position="230"/>
        <end position="255"/>
    </location>
</feature>
<reference evidence="10" key="1">
    <citation type="submission" date="2017-05" db="EMBL/GenBank/DDBJ databases">
        <title>Complete and WGS of Bordetella genogroups.</title>
        <authorList>
            <person name="Spilker T."/>
            <person name="Lipuma J."/>
        </authorList>
    </citation>
    <scope>NUCLEOTIDE SEQUENCE [LARGE SCALE GENOMIC DNA]</scope>
    <source>
        <strain evidence="10">AU16122</strain>
    </source>
</reference>
<dbReference type="Pfam" id="PF19300">
    <property type="entry name" value="BPD_transp_1_N"/>
    <property type="match status" value="1"/>
</dbReference>
<dbReference type="PANTHER" id="PTHR43163:SF6">
    <property type="entry name" value="DIPEPTIDE TRANSPORT SYSTEM PERMEASE PROTEIN DPPB-RELATED"/>
    <property type="match status" value="1"/>
</dbReference>
<dbReference type="AlphaFoldDB" id="A0A261SB83"/>
<dbReference type="Pfam" id="PF00528">
    <property type="entry name" value="BPD_transp_1"/>
    <property type="match status" value="1"/>
</dbReference>
<dbReference type="GO" id="GO:0005886">
    <property type="term" value="C:plasma membrane"/>
    <property type="evidence" value="ECO:0007669"/>
    <property type="project" value="UniProtKB-SubCell"/>
</dbReference>
<dbReference type="Proteomes" id="UP000216020">
    <property type="component" value="Unassembled WGS sequence"/>
</dbReference>
<accession>A0A261SB83</accession>
<evidence type="ECO:0000259" key="8">
    <source>
        <dbReference type="PROSITE" id="PS50928"/>
    </source>
</evidence>